<dbReference type="SUPFAM" id="SSF53335">
    <property type="entry name" value="S-adenosyl-L-methionine-dependent methyltransferases"/>
    <property type="match status" value="1"/>
</dbReference>
<proteinExistence type="inferred from homology"/>
<evidence type="ECO:0000313" key="7">
    <source>
        <dbReference type="Proteomes" id="UP000279275"/>
    </source>
</evidence>
<evidence type="ECO:0000313" key="6">
    <source>
        <dbReference type="EMBL" id="RMI27773.1"/>
    </source>
</evidence>
<dbReference type="Proteomes" id="UP000279275">
    <property type="component" value="Unassembled WGS sequence"/>
</dbReference>
<keyword evidence="7" id="KW-1185">Reference proteome</keyword>
<comment type="caution">
    <text evidence="6">The sequence shown here is derived from an EMBL/GenBank/DDBJ whole genome shotgun (WGS) entry which is preliminary data.</text>
</comment>
<keyword evidence="5" id="KW-0443">Lipid metabolism</keyword>
<keyword evidence="2 6" id="KW-0489">Methyltransferase</keyword>
<reference evidence="6 7" key="1">
    <citation type="submission" date="2018-10" db="EMBL/GenBank/DDBJ databases">
        <title>Isolation from cow dung.</title>
        <authorList>
            <person name="Ling L."/>
        </authorList>
    </citation>
    <scope>NUCLEOTIDE SEQUENCE [LARGE SCALE GENOMIC DNA]</scope>
    <source>
        <strain evidence="6 7">NEAU-LL90</strain>
    </source>
</reference>
<dbReference type="AlphaFoldDB" id="A0A3M2KU59"/>
<dbReference type="GO" id="GO:0008168">
    <property type="term" value="F:methyltransferase activity"/>
    <property type="evidence" value="ECO:0007669"/>
    <property type="project" value="UniProtKB-KW"/>
</dbReference>
<dbReference type="InterPro" id="IPR050723">
    <property type="entry name" value="CFA/CMAS"/>
</dbReference>
<evidence type="ECO:0000256" key="3">
    <source>
        <dbReference type="ARBA" id="ARBA00022679"/>
    </source>
</evidence>
<dbReference type="EMBL" id="RFFH01000031">
    <property type="protein sequence ID" value="RMI27773.1"/>
    <property type="molecule type" value="Genomic_DNA"/>
</dbReference>
<keyword evidence="4" id="KW-0949">S-adenosyl-L-methionine</keyword>
<dbReference type="Pfam" id="PF02353">
    <property type="entry name" value="CMAS"/>
    <property type="match status" value="1"/>
</dbReference>
<dbReference type="GO" id="GO:0032259">
    <property type="term" value="P:methylation"/>
    <property type="evidence" value="ECO:0007669"/>
    <property type="project" value="UniProtKB-KW"/>
</dbReference>
<accession>A0A3M2KU59</accession>
<dbReference type="CDD" id="cd02440">
    <property type="entry name" value="AdoMet_MTases"/>
    <property type="match status" value="1"/>
</dbReference>
<dbReference type="OrthoDB" id="9782855at2"/>
<gene>
    <name evidence="6" type="ORF">EBN03_32870</name>
</gene>
<evidence type="ECO:0000256" key="2">
    <source>
        <dbReference type="ARBA" id="ARBA00022603"/>
    </source>
</evidence>
<evidence type="ECO:0000256" key="5">
    <source>
        <dbReference type="ARBA" id="ARBA00023098"/>
    </source>
</evidence>
<sequence length="425" mass="46619">MTVDCASDTGRRFELGPPSGPRAAIAAAAADRLFRRAVRRLPLRVEYGSGTVLPSGADGPVMTVHRPGRFATRLGTRGLIGFGEAYMAGDWSAADPATVLTVFATGIDTLVPAPLRALRRYVVPAHPRTDHNTREHARGNIARHYDLSNDFFALFLDDTMTYSSALFDRLDPAPSWAALGPAQHAKIDRILDAAQVGPGTRVLEIGTGWGELALRAAARGAQVRSVSLSAEQCRHARQRVAAAGRTDRVEIDLLDYRAVTGRYDAVVSVEMVEAVGYDFLPGYFRTVERVLTPGGRAVIQAITMPHERMLATRHTHTWIQEYIFPGGFLPSVRLLTGTAAAAGLTVRERFSIGPHYAHTLRLWHQRFLEAEMSVAGLGFDETFRRMWQLYLAHSEAGFRSGYLDVSQFLFTRDGHLPAAGDRAGR</sequence>
<dbReference type="PANTHER" id="PTHR43667:SF2">
    <property type="entry name" value="FATTY ACID C-METHYL TRANSFERASE"/>
    <property type="match status" value="1"/>
</dbReference>
<keyword evidence="3 6" id="KW-0808">Transferase</keyword>
<dbReference type="PANTHER" id="PTHR43667">
    <property type="entry name" value="CYCLOPROPANE-FATTY-ACYL-PHOSPHOLIPID SYNTHASE"/>
    <property type="match status" value="1"/>
</dbReference>
<dbReference type="Gene3D" id="3.40.50.150">
    <property type="entry name" value="Vaccinia Virus protein VP39"/>
    <property type="match status" value="1"/>
</dbReference>
<name>A0A3M2KU59_9NOCA</name>
<organism evidence="6 7">
    <name type="scientific">Nocardia stercoris</name>
    <dbReference type="NCBI Taxonomy" id="2483361"/>
    <lineage>
        <taxon>Bacteria</taxon>
        <taxon>Bacillati</taxon>
        <taxon>Actinomycetota</taxon>
        <taxon>Actinomycetes</taxon>
        <taxon>Mycobacteriales</taxon>
        <taxon>Nocardiaceae</taxon>
        <taxon>Nocardia</taxon>
    </lineage>
</organism>
<comment type="similarity">
    <text evidence="1">Belongs to the CFA/CMAS family.</text>
</comment>
<protein>
    <submittedName>
        <fullName evidence="6">Class I SAM-dependent methyltransferase</fullName>
    </submittedName>
</protein>
<dbReference type="InterPro" id="IPR003333">
    <property type="entry name" value="CMAS"/>
</dbReference>
<dbReference type="PIRSF" id="PIRSF003085">
    <property type="entry name" value="CMAS"/>
    <property type="match status" value="1"/>
</dbReference>
<evidence type="ECO:0000256" key="4">
    <source>
        <dbReference type="ARBA" id="ARBA00022691"/>
    </source>
</evidence>
<dbReference type="InterPro" id="IPR029063">
    <property type="entry name" value="SAM-dependent_MTases_sf"/>
</dbReference>
<evidence type="ECO:0000256" key="1">
    <source>
        <dbReference type="ARBA" id="ARBA00010815"/>
    </source>
</evidence>
<dbReference type="GO" id="GO:0008610">
    <property type="term" value="P:lipid biosynthetic process"/>
    <property type="evidence" value="ECO:0007669"/>
    <property type="project" value="InterPro"/>
</dbReference>
<dbReference type="RefSeq" id="WP_122192074.1">
    <property type="nucleotide sequence ID" value="NZ_RFFH01000031.1"/>
</dbReference>